<gene>
    <name evidence="3" type="ORF">RRF57_012335</name>
</gene>
<dbReference type="PANTHER" id="PTHR39601">
    <property type="entry name" value="CHORIOGENIN HMINOR"/>
    <property type="match status" value="1"/>
</dbReference>
<name>A0AAN7ZEM6_9PEZI</name>
<evidence type="ECO:0000313" key="3">
    <source>
        <dbReference type="EMBL" id="KAK5636623.1"/>
    </source>
</evidence>
<dbReference type="Pfam" id="PF26013">
    <property type="entry name" value="DUF8004"/>
    <property type="match status" value="1"/>
</dbReference>
<dbReference type="InterPro" id="IPR058317">
    <property type="entry name" value="DUF8004"/>
</dbReference>
<organism evidence="3 4">
    <name type="scientific">Xylaria bambusicola</name>
    <dbReference type="NCBI Taxonomy" id="326684"/>
    <lineage>
        <taxon>Eukaryota</taxon>
        <taxon>Fungi</taxon>
        <taxon>Dikarya</taxon>
        <taxon>Ascomycota</taxon>
        <taxon>Pezizomycotina</taxon>
        <taxon>Sordariomycetes</taxon>
        <taxon>Xylariomycetidae</taxon>
        <taxon>Xylariales</taxon>
        <taxon>Xylariaceae</taxon>
        <taxon>Xylaria</taxon>
    </lineage>
</organism>
<feature type="domain" description="DUF8004" evidence="2">
    <location>
        <begin position="182"/>
        <end position="273"/>
    </location>
</feature>
<dbReference type="EMBL" id="JAWHQM010000074">
    <property type="protein sequence ID" value="KAK5636623.1"/>
    <property type="molecule type" value="Genomic_DNA"/>
</dbReference>
<keyword evidence="4" id="KW-1185">Reference proteome</keyword>
<reference evidence="3 4" key="1">
    <citation type="submission" date="2023-10" db="EMBL/GenBank/DDBJ databases">
        <title>Draft genome sequence of Xylaria bambusicola isolate GMP-LS, the root and basal stem rot pathogen of sugarcane in Indonesia.</title>
        <authorList>
            <person name="Selvaraj P."/>
            <person name="Muralishankar V."/>
            <person name="Muruganantham S."/>
            <person name="Sp S."/>
            <person name="Haryani S."/>
            <person name="Lau K.J.X."/>
            <person name="Naqvi N.I."/>
        </authorList>
    </citation>
    <scope>NUCLEOTIDE SEQUENCE [LARGE SCALE GENOMIC DNA]</scope>
    <source>
        <strain evidence="3">GMP-LS</strain>
    </source>
</reference>
<protein>
    <recommendedName>
        <fullName evidence="2">DUF8004 domain-containing protein</fullName>
    </recommendedName>
</protein>
<dbReference type="AlphaFoldDB" id="A0AAN7ZEM6"/>
<dbReference type="Proteomes" id="UP001305414">
    <property type="component" value="Unassembled WGS sequence"/>
</dbReference>
<dbReference type="PANTHER" id="PTHR39601:SF1">
    <property type="entry name" value="CHORIOGENIN HMINOR"/>
    <property type="match status" value="1"/>
</dbReference>
<evidence type="ECO:0000259" key="2">
    <source>
        <dbReference type="Pfam" id="PF26013"/>
    </source>
</evidence>
<proteinExistence type="predicted"/>
<feature type="region of interest" description="Disordered" evidence="1">
    <location>
        <begin position="595"/>
        <end position="697"/>
    </location>
</feature>
<feature type="region of interest" description="Disordered" evidence="1">
    <location>
        <begin position="16"/>
        <end position="39"/>
    </location>
</feature>
<comment type="caution">
    <text evidence="3">The sequence shown here is derived from an EMBL/GenBank/DDBJ whole genome shotgun (WGS) entry which is preliminary data.</text>
</comment>
<feature type="region of interest" description="Disordered" evidence="1">
    <location>
        <begin position="716"/>
        <end position="774"/>
    </location>
</feature>
<evidence type="ECO:0000256" key="1">
    <source>
        <dbReference type="SAM" id="MobiDB-lite"/>
    </source>
</evidence>
<accession>A0AAN7ZEM6</accession>
<feature type="compositionally biased region" description="Polar residues" evidence="1">
    <location>
        <begin position="754"/>
        <end position="766"/>
    </location>
</feature>
<feature type="compositionally biased region" description="Polar residues" evidence="1">
    <location>
        <begin position="657"/>
        <end position="677"/>
    </location>
</feature>
<sequence>MERRVSVYNGVSNRPRGWKTWKPQRASQSESPHPTVMKWDGASRTSEVWDNLRRDPDLWFREGDCNVYLHTEGQSRRGAALKVPYSMLLESRFQPLVKMFKSRARNDTSTRPQDAVLAPIELFIPAPLGSDKRQSYSYHIATRNLFAFIFQKAIVGECLGAALITLMEGLYQLRAPDADNVQDIINYMDKVGYLNFNSQPTYALAILRLADVFELRELYIDAFAHCCGIGGQIFFHPGYQLLSPMTRALIRRVRREMYFRLGEASTKMKTFLEDELKEVDNEVYPRAPEHLQLFRTFLLNFYTGYFGQYPPPSIDAQVMIFGADVFRIIRNDFEALYELLADRSFKAYQSNDFLSESRVCVLRSIRLFDTRCNHENLLHPLPLLPDITRKKPALWRMSWPTRTNHVRLDTALEGLSKATNPICPEKPENHLVVAYRQFEEEQIAFPSNENLENQDRAEGRKARWILIYAIYQTLLRATKVPLEVRDDIGIPYHLSISTADLPPWEGNGIRHTQSDRVTPSLLPSSHMLEAMSDNGSFISANHATGNTTKRPRTSILDDSILKDDLGILTSRNIQGVERSLSYLTRRPRSVVQENMHREDVVDEYSNKSNLITKPEDENQGQAAETSRIDPESRPSEMLSNSSTSIGSGSSFRYSTSEAKTSYTSDTYVASKQTQSPRESGAICGLRSAKPATLPRTSRWPRPLRAEALREYMKKQTVRHSGRFSPALSIRRPLSAQERSRREDGELNTAAAKGKSTSDLVTSSSRMSWPLGRPA</sequence>
<feature type="compositionally biased region" description="Low complexity" evidence="1">
    <location>
        <begin position="639"/>
        <end position="656"/>
    </location>
</feature>
<evidence type="ECO:0000313" key="4">
    <source>
        <dbReference type="Proteomes" id="UP001305414"/>
    </source>
</evidence>